<dbReference type="SUPFAM" id="SSF52833">
    <property type="entry name" value="Thioredoxin-like"/>
    <property type="match status" value="1"/>
</dbReference>
<keyword evidence="3" id="KW-0413">Isomerase</keyword>
<evidence type="ECO:0000256" key="1">
    <source>
        <dbReference type="SAM" id="SignalP"/>
    </source>
</evidence>
<dbReference type="RefSeq" id="WP_064399134.1">
    <property type="nucleotide sequence ID" value="NZ_LQIR01000044.1"/>
</dbReference>
<dbReference type="GO" id="GO:0016853">
    <property type="term" value="F:isomerase activity"/>
    <property type="evidence" value="ECO:0007669"/>
    <property type="project" value="UniProtKB-KW"/>
</dbReference>
<keyword evidence="4" id="KW-1185">Reference proteome</keyword>
<dbReference type="EMBL" id="LQIR01000044">
    <property type="protein sequence ID" value="KUI11187.1"/>
    <property type="molecule type" value="Genomic_DNA"/>
</dbReference>
<protein>
    <submittedName>
        <fullName evidence="3">Protein-disulfide isomerase</fullName>
    </submittedName>
</protein>
<evidence type="ECO:0000313" key="3">
    <source>
        <dbReference type="EMBL" id="KUI11187.1"/>
    </source>
</evidence>
<dbReference type="CDD" id="cd02972">
    <property type="entry name" value="DsbA_family"/>
    <property type="match status" value="1"/>
</dbReference>
<dbReference type="InterPro" id="IPR036249">
    <property type="entry name" value="Thioredoxin-like_sf"/>
</dbReference>
<dbReference type="AlphaFoldDB" id="A0A101A1N4"/>
<dbReference type="InterPro" id="IPR012336">
    <property type="entry name" value="Thioredoxin-like_fold"/>
</dbReference>
<dbReference type="Gene3D" id="3.40.30.10">
    <property type="entry name" value="Glutaredoxin"/>
    <property type="match status" value="1"/>
</dbReference>
<dbReference type="Pfam" id="PF13462">
    <property type="entry name" value="Thioredoxin_4"/>
    <property type="match status" value="1"/>
</dbReference>
<reference evidence="3 4" key="1">
    <citation type="submission" date="2016-01" db="EMBL/GenBank/DDBJ databases">
        <authorList>
            <consortium name="TB Trials Study Group"/>
            <person name="Sutton G."/>
            <person name="Brinkac L."/>
            <person name="Sanka R."/>
            <person name="Adams M."/>
            <person name="Lau E.L."/>
            <person name="Macaden R."/>
            <person name="Grewal H.M.S."/>
        </authorList>
    </citation>
    <scope>NUCLEOTIDE SEQUENCE [LARGE SCALE GENOMIC DNA]</scope>
    <source>
        <strain evidence="3 4">IS-1744</strain>
    </source>
</reference>
<evidence type="ECO:0000259" key="2">
    <source>
        <dbReference type="Pfam" id="PF13462"/>
    </source>
</evidence>
<dbReference type="Proteomes" id="UP000053707">
    <property type="component" value="Unassembled WGS sequence"/>
</dbReference>
<keyword evidence="1" id="KW-0732">Signal</keyword>
<evidence type="ECO:0000313" key="4">
    <source>
        <dbReference type="Proteomes" id="UP000053707"/>
    </source>
</evidence>
<feature type="domain" description="Thioredoxin-like fold" evidence="2">
    <location>
        <begin position="46"/>
        <end position="141"/>
    </location>
</feature>
<feature type="signal peptide" evidence="1">
    <location>
        <begin position="1"/>
        <end position="17"/>
    </location>
</feature>
<gene>
    <name evidence="3" type="ORF">AU192_21345</name>
</gene>
<sequence>MRFSRALAILTLTVLLAAVGCTNHVAGTAKRDAAQAPLKVSEDGFGVVAGFDDAPVRIEIFTEPQCTHCADLQADFGDQLAYYIGVGQLNVTYRPLIFLDEATDGHSSRVSNALFLATGSGASGTQFQRFVEELWANQDPGGRGPTDDEMADMASAAGMPGEAVKRVASGGSAVNIVEMDESNFGFLFDVDPLATGTPTVYDLVAGEKVDIYDNDWLDKLIQS</sequence>
<feature type="chain" id="PRO_5039097496" evidence="1">
    <location>
        <begin position="18"/>
        <end position="223"/>
    </location>
</feature>
<comment type="caution">
    <text evidence="3">The sequence shown here is derived from an EMBL/GenBank/DDBJ whole genome shotgun (WGS) entry which is preliminary data.</text>
</comment>
<organism evidence="3 4">
    <name type="scientific">Mycobacterium lehmannii</name>
    <dbReference type="NCBI Taxonomy" id="2048550"/>
    <lineage>
        <taxon>Bacteria</taxon>
        <taxon>Bacillati</taxon>
        <taxon>Actinomycetota</taxon>
        <taxon>Actinomycetes</taxon>
        <taxon>Mycobacteriales</taxon>
        <taxon>Mycobacteriaceae</taxon>
        <taxon>Mycobacterium</taxon>
    </lineage>
</organism>
<proteinExistence type="predicted"/>
<accession>A0A101A1N4</accession>
<dbReference type="PROSITE" id="PS51257">
    <property type="entry name" value="PROKAR_LIPOPROTEIN"/>
    <property type="match status" value="1"/>
</dbReference>
<name>A0A101A1N4_9MYCO</name>